<dbReference type="Proteomes" id="UP001058072">
    <property type="component" value="Chromosome"/>
</dbReference>
<accession>A0A9Q9CH57</accession>
<name>A0A9Q9CH57_9FIRM</name>
<dbReference type="EMBL" id="CP071250">
    <property type="protein sequence ID" value="UUF08550.1"/>
    <property type="molecule type" value="Genomic_DNA"/>
</dbReference>
<evidence type="ECO:0000313" key="1">
    <source>
        <dbReference type="EMBL" id="UUF04989.1"/>
    </source>
</evidence>
<evidence type="ECO:0008006" key="5">
    <source>
        <dbReference type="Google" id="ProtNLM"/>
    </source>
</evidence>
<organism evidence="2 4">
    <name type="scientific">Turicibacter bilis</name>
    <dbReference type="NCBI Taxonomy" id="2735723"/>
    <lineage>
        <taxon>Bacteria</taxon>
        <taxon>Bacillati</taxon>
        <taxon>Bacillota</taxon>
        <taxon>Erysipelotrichia</taxon>
        <taxon>Erysipelotrichales</taxon>
        <taxon>Turicibacteraceae</taxon>
        <taxon>Turicibacter</taxon>
    </lineage>
</organism>
<evidence type="ECO:0000313" key="2">
    <source>
        <dbReference type="EMBL" id="UUF08550.1"/>
    </source>
</evidence>
<evidence type="ECO:0000313" key="3">
    <source>
        <dbReference type="Proteomes" id="UP001058016"/>
    </source>
</evidence>
<dbReference type="AlphaFoldDB" id="A0A9Q9CH57"/>
<keyword evidence="3" id="KW-1185">Reference proteome</keyword>
<dbReference type="EMBL" id="CP071249">
    <property type="protein sequence ID" value="UUF04989.1"/>
    <property type="molecule type" value="Genomic_DNA"/>
</dbReference>
<dbReference type="RefSeq" id="WP_055243379.1">
    <property type="nucleotide sequence ID" value="NZ_CP071249.1"/>
</dbReference>
<dbReference type="Proteomes" id="UP001058016">
    <property type="component" value="Chromosome"/>
</dbReference>
<sequence length="112" mass="12783">MALKFINKLFSRQDQPTQSMIQPNDALNLEDLSKYTQVITNKETSGYKGLKRAFDDKLPVQLTVADENGESFVVSGTISHYDEHYEQLLVITDSTLKRVVFSQIVDVKIEEE</sequence>
<gene>
    <name evidence="1" type="ORF">J0J69_07495</name>
    <name evidence="2" type="ORF">J0J70_00435</name>
</gene>
<proteinExistence type="predicted"/>
<reference evidence="2 3" key="1">
    <citation type="submission" date="2021-03" db="EMBL/GenBank/DDBJ databases">
        <title>Comparative Genomics and Metabolomics in the genus Turicibacter.</title>
        <authorList>
            <person name="Maki J."/>
            <person name="Looft T."/>
        </authorList>
    </citation>
    <scope>NUCLEOTIDE SEQUENCE</scope>
    <source>
        <strain evidence="2">ISU324</strain>
        <strain evidence="1 3">MMM721</strain>
    </source>
</reference>
<protein>
    <recommendedName>
        <fullName evidence="5">YolD-like family protein</fullName>
    </recommendedName>
</protein>
<evidence type="ECO:0000313" key="4">
    <source>
        <dbReference type="Proteomes" id="UP001058072"/>
    </source>
</evidence>